<proteinExistence type="predicted"/>
<keyword evidence="2" id="KW-1185">Reference proteome</keyword>
<sequence length="467" mass="52483">MSSTSSTKIFFPAFLVTVVLFSTDSFCSPLFLNSSSSPLKGKDIGFSVRLIHRSSPESPFYNANATPLDLVRTSLRTSSARTAYFSRLRSKNFSYSMKYPLSPVDLFNASNYAMRYSIGTPPMETFAIPDTGSSLTWLQCLNCTSCYNQSIPVFDPSKSSSYKPVLRGTKDCNNSAYPDDDCQGSQPILCTYSVTYEDATYSIGNIARETVTFKDNSQGNENYRLLNMIFGCGHSSTDNPGANPPHPGVVSLSNHSFSLVRQLGFDFFSYCMSSDVSNGHSQIRFGLASDISSHFLTTSLFPNQEFYFFKDVDGIYVDGEKLDIPDRLFQFSEGAGMMIDTGTTYTQLHTLVMDVLIQKIKKKMPSEMKVEEDINKDWELCYAHKYRFIKVLPEIELRFKGNKDSYPLSDQNAWIDNDEGQFCLAMDRTDAELSVLGLYQLRDVNVGINLKQAQISFVYDFDCPDYA</sequence>
<protein>
    <submittedName>
        <fullName evidence="1">Aspartic proteinase CDR1</fullName>
    </submittedName>
</protein>
<accession>A0ACC1XNJ2</accession>
<name>A0ACC1XNJ2_MELAZ</name>
<evidence type="ECO:0000313" key="2">
    <source>
        <dbReference type="Proteomes" id="UP001164539"/>
    </source>
</evidence>
<gene>
    <name evidence="1" type="ORF">OWV82_014712</name>
</gene>
<evidence type="ECO:0000313" key="1">
    <source>
        <dbReference type="EMBL" id="KAJ4712472.1"/>
    </source>
</evidence>
<reference evidence="1 2" key="1">
    <citation type="journal article" date="2023" name="Science">
        <title>Complex scaffold remodeling in plant triterpene biosynthesis.</title>
        <authorList>
            <person name="De La Pena R."/>
            <person name="Hodgson H."/>
            <person name="Liu J.C."/>
            <person name="Stephenson M.J."/>
            <person name="Martin A.C."/>
            <person name="Owen C."/>
            <person name="Harkess A."/>
            <person name="Leebens-Mack J."/>
            <person name="Jimenez L.E."/>
            <person name="Osbourn A."/>
            <person name="Sattely E.S."/>
        </authorList>
    </citation>
    <scope>NUCLEOTIDE SEQUENCE [LARGE SCALE GENOMIC DNA]</scope>
    <source>
        <strain evidence="2">cv. JPN11</strain>
        <tissue evidence="1">Leaf</tissue>
    </source>
</reference>
<dbReference type="EMBL" id="CM051401">
    <property type="protein sequence ID" value="KAJ4712472.1"/>
    <property type="molecule type" value="Genomic_DNA"/>
</dbReference>
<organism evidence="1 2">
    <name type="scientific">Melia azedarach</name>
    <name type="common">Chinaberry tree</name>
    <dbReference type="NCBI Taxonomy" id="155640"/>
    <lineage>
        <taxon>Eukaryota</taxon>
        <taxon>Viridiplantae</taxon>
        <taxon>Streptophyta</taxon>
        <taxon>Embryophyta</taxon>
        <taxon>Tracheophyta</taxon>
        <taxon>Spermatophyta</taxon>
        <taxon>Magnoliopsida</taxon>
        <taxon>eudicotyledons</taxon>
        <taxon>Gunneridae</taxon>
        <taxon>Pentapetalae</taxon>
        <taxon>rosids</taxon>
        <taxon>malvids</taxon>
        <taxon>Sapindales</taxon>
        <taxon>Meliaceae</taxon>
        <taxon>Melia</taxon>
    </lineage>
</organism>
<dbReference type="Proteomes" id="UP001164539">
    <property type="component" value="Chromosome 8"/>
</dbReference>
<comment type="caution">
    <text evidence="1">The sequence shown here is derived from an EMBL/GenBank/DDBJ whole genome shotgun (WGS) entry which is preliminary data.</text>
</comment>